<evidence type="ECO:0000259" key="8">
    <source>
        <dbReference type="Pfam" id="PF13145"/>
    </source>
</evidence>
<comment type="subcellular location">
    <subcellularLocation>
        <location evidence="1">Cell membrane</location>
        <topology evidence="1">Single-pass type II membrane protein</topology>
    </subcellularLocation>
</comment>
<comment type="similarity">
    <text evidence="7">Belongs to the PpiD chaperone family.</text>
</comment>
<gene>
    <name evidence="9" type="ORF">BHV28_06580</name>
</gene>
<evidence type="ECO:0000313" key="9">
    <source>
        <dbReference type="EMBL" id="AQS41361.1"/>
    </source>
</evidence>
<keyword evidence="6" id="KW-0143">Chaperone</keyword>
<proteinExistence type="inferred from homology"/>
<keyword evidence="5" id="KW-0472">Membrane</keyword>
<reference evidence="9 10" key="2">
    <citation type="journal article" date="2016" name="Sci. Rep.">
        <title>The genome of Rhizobiales bacteria in predatory ants reveals urease gene functions but no genes for nitrogen fixation.</title>
        <authorList>
            <person name="Neuvonen M.M."/>
            <person name="Tamarit D."/>
            <person name="Naslund K."/>
            <person name="Liebig J."/>
            <person name="Feldhaar H."/>
            <person name="Moran N.A."/>
            <person name="Guy L."/>
            <person name="Andersson S.G."/>
        </authorList>
    </citation>
    <scope>NUCLEOTIDE SEQUENCE [LARGE SCALE GENOMIC DNA]</scope>
    <source>
        <strain evidence="9 10">Hsal</strain>
    </source>
</reference>
<keyword evidence="9" id="KW-0413">Isomerase</keyword>
<sequence>MLGTIRNVSNTWIMKILFGILLLSFALGGGMMMTGGISFGGSNALFTSGKSSLSPAPGQDINNPQVLQQLQFQVLLAEEARLMNIGLSRNGIADFLRQDPSFQDESGKYNAAALRELIANSGLSQEAFFNLVKKQAQQDLVIQALTSDMQAPQTLVDALSLYRDETRNLDYITITPASPATIAGPDEAALAAWFEKNSSRFTVPEYREVTLMPMLPTDTTVKVSDEEIKAFYEEHREDYSLFPFETVQDEIRQQLEKAPQGISSVIEANQRAIEKGRFNNKSLNELAPQYNLAIRKVVVDTDGKTPGGEAADLPQAAGLLPAIFNSLAGVDADPVQDNGGYIWFHVEKVLPARAHTLDEVRAQATEEWKEQEALRLLDEKAAAMKQALDAGTPIKQIATDNKLPLASVETLTRSSQNDKIGKQALQLAFSGPAGTTGLARNDDGKSYTLVQVTNVALPAKQDAAVSKQVQAYISYILPQDLTLAYIGMAEKQHPIQVNQALLQYYAAQSR</sequence>
<evidence type="ECO:0000313" key="10">
    <source>
        <dbReference type="Proteomes" id="UP000188912"/>
    </source>
</evidence>
<protein>
    <submittedName>
        <fullName evidence="9">Prolyl isomerase</fullName>
    </submittedName>
</protein>
<organism evidence="9 10">
    <name type="scientific">Candidatus Tokpelaia hoelldobleri</name>
    <dbReference type="NCBI Taxonomy" id="1902579"/>
    <lineage>
        <taxon>Bacteria</taxon>
        <taxon>Pseudomonadati</taxon>
        <taxon>Pseudomonadota</taxon>
        <taxon>Alphaproteobacteria</taxon>
        <taxon>Hyphomicrobiales</taxon>
        <taxon>Candidatus Tokpelaia</taxon>
    </lineage>
</organism>
<dbReference type="InterPro" id="IPR052029">
    <property type="entry name" value="PpiD_chaperone"/>
</dbReference>
<keyword evidence="4" id="KW-1133">Transmembrane helix</keyword>
<dbReference type="Pfam" id="PF13624">
    <property type="entry name" value="SurA_N_3"/>
    <property type="match status" value="1"/>
</dbReference>
<dbReference type="GO" id="GO:0003755">
    <property type="term" value="F:peptidyl-prolyl cis-trans isomerase activity"/>
    <property type="evidence" value="ECO:0007669"/>
    <property type="project" value="InterPro"/>
</dbReference>
<keyword evidence="2" id="KW-1003">Cell membrane</keyword>
<evidence type="ECO:0000256" key="4">
    <source>
        <dbReference type="ARBA" id="ARBA00022989"/>
    </source>
</evidence>
<dbReference type="InterPro" id="IPR027304">
    <property type="entry name" value="Trigger_fact/SurA_dom_sf"/>
</dbReference>
<accession>A0A1U9JU18</accession>
<dbReference type="InterPro" id="IPR000297">
    <property type="entry name" value="PPIase_PpiC"/>
</dbReference>
<evidence type="ECO:0000256" key="5">
    <source>
        <dbReference type="ARBA" id="ARBA00023136"/>
    </source>
</evidence>
<keyword evidence="3" id="KW-0812">Transmembrane</keyword>
<dbReference type="GO" id="GO:0005886">
    <property type="term" value="C:plasma membrane"/>
    <property type="evidence" value="ECO:0007669"/>
    <property type="project" value="UniProtKB-SubCell"/>
</dbReference>
<feature type="domain" description="PpiC" evidence="8">
    <location>
        <begin position="223"/>
        <end position="361"/>
    </location>
</feature>
<reference evidence="9 10" key="1">
    <citation type="journal article" date="2010" name="Science">
        <title>Genomic comparison of the ants Camponotus floridanus and Harpegnathos saltator.</title>
        <authorList>
            <person name="Bonasio R."/>
            <person name="Zhang G."/>
            <person name="Ye C."/>
            <person name="Mutti N.S."/>
            <person name="Fang X."/>
            <person name="Qin N."/>
            <person name="Donahue G."/>
            <person name="Yang P."/>
            <person name="Li Q."/>
            <person name="Li C."/>
            <person name="Zhang P."/>
            <person name="Huang Z."/>
            <person name="Berger S.L."/>
            <person name="Reinberg D."/>
            <person name="Wang J."/>
            <person name="Liebig J."/>
        </authorList>
    </citation>
    <scope>NUCLEOTIDE SEQUENCE [LARGE SCALE GENOMIC DNA]</scope>
    <source>
        <strain evidence="9 10">Hsal</strain>
    </source>
</reference>
<dbReference type="AlphaFoldDB" id="A0A1U9JU18"/>
<dbReference type="SUPFAM" id="SSF109998">
    <property type="entry name" value="Triger factor/SurA peptide-binding domain-like"/>
    <property type="match status" value="1"/>
</dbReference>
<keyword evidence="10" id="KW-1185">Reference proteome</keyword>
<dbReference type="PANTHER" id="PTHR47529">
    <property type="entry name" value="PEPTIDYL-PROLYL CIS-TRANS ISOMERASE D"/>
    <property type="match status" value="1"/>
</dbReference>
<dbReference type="KEGG" id="thd:BHV28_06580"/>
<evidence type="ECO:0000256" key="3">
    <source>
        <dbReference type="ARBA" id="ARBA00022692"/>
    </source>
</evidence>
<dbReference type="PANTHER" id="PTHR47529:SF1">
    <property type="entry name" value="PERIPLASMIC CHAPERONE PPID"/>
    <property type="match status" value="1"/>
</dbReference>
<evidence type="ECO:0000256" key="1">
    <source>
        <dbReference type="ARBA" id="ARBA00004401"/>
    </source>
</evidence>
<dbReference type="Proteomes" id="UP000188912">
    <property type="component" value="Chromosome"/>
</dbReference>
<evidence type="ECO:0000256" key="2">
    <source>
        <dbReference type="ARBA" id="ARBA00022475"/>
    </source>
</evidence>
<dbReference type="Pfam" id="PF13145">
    <property type="entry name" value="Rotamase_2"/>
    <property type="match status" value="1"/>
</dbReference>
<evidence type="ECO:0000256" key="6">
    <source>
        <dbReference type="ARBA" id="ARBA00023186"/>
    </source>
</evidence>
<name>A0A1U9JU18_9HYPH</name>
<dbReference type="EMBL" id="CP017315">
    <property type="protein sequence ID" value="AQS41361.1"/>
    <property type="molecule type" value="Genomic_DNA"/>
</dbReference>
<dbReference type="STRING" id="1902579.BHV28_06580"/>
<dbReference type="Gene3D" id="6.10.140.970">
    <property type="match status" value="1"/>
</dbReference>
<evidence type="ECO:0000256" key="7">
    <source>
        <dbReference type="ARBA" id="ARBA00038408"/>
    </source>
</evidence>